<accession>G5IF57</accession>
<dbReference type="PATRIC" id="fig|742737.3.peg.2160"/>
<dbReference type="AlphaFoldDB" id="G5IF57"/>
<evidence type="ECO:0000313" key="1">
    <source>
        <dbReference type="EMBL" id="EHI59896.1"/>
    </source>
</evidence>
<proteinExistence type="predicted"/>
<name>G5IF57_9FIRM</name>
<evidence type="ECO:0000313" key="2">
    <source>
        <dbReference type="Proteomes" id="UP000005384"/>
    </source>
</evidence>
<keyword evidence="2" id="KW-1185">Reference proteome</keyword>
<dbReference type="RefSeq" id="WP_006780114.1">
    <property type="nucleotide sequence ID" value="NZ_CP040506.1"/>
</dbReference>
<protein>
    <submittedName>
        <fullName evidence="1">Uncharacterized protein</fullName>
    </submittedName>
</protein>
<reference evidence="1 2" key="1">
    <citation type="submission" date="2011-08" db="EMBL/GenBank/DDBJ databases">
        <title>The Genome Sequence of Clostridium hathewayi WAL-18680.</title>
        <authorList>
            <consortium name="The Broad Institute Genome Sequencing Platform"/>
            <person name="Earl A."/>
            <person name="Ward D."/>
            <person name="Feldgarden M."/>
            <person name="Gevers D."/>
            <person name="Finegold S.M."/>
            <person name="Summanen P.H."/>
            <person name="Molitoris D.R."/>
            <person name="Song M."/>
            <person name="Daigneault M."/>
            <person name="Allen-Vercoe E."/>
            <person name="Young S.K."/>
            <person name="Zeng Q."/>
            <person name="Gargeya S."/>
            <person name="Fitzgerald M."/>
            <person name="Haas B."/>
            <person name="Abouelleil A."/>
            <person name="Alvarado L."/>
            <person name="Arachchi H.M."/>
            <person name="Berlin A."/>
            <person name="Brown A."/>
            <person name="Chapman S.B."/>
            <person name="Chen Z."/>
            <person name="Dunbar C."/>
            <person name="Freedman E."/>
            <person name="Gearin G."/>
            <person name="Gellesch M."/>
            <person name="Goldberg J."/>
            <person name="Griggs A."/>
            <person name="Gujja S."/>
            <person name="Heiman D."/>
            <person name="Howarth C."/>
            <person name="Larson L."/>
            <person name="Lui A."/>
            <person name="MacDonald P.J.P."/>
            <person name="Montmayeur A."/>
            <person name="Murphy C."/>
            <person name="Neiman D."/>
            <person name="Pearson M."/>
            <person name="Priest M."/>
            <person name="Roberts A."/>
            <person name="Saif S."/>
            <person name="Shea T."/>
            <person name="Shenoy N."/>
            <person name="Sisk P."/>
            <person name="Stolte C."/>
            <person name="Sykes S."/>
            <person name="Wortman J."/>
            <person name="Nusbaum C."/>
            <person name="Birren B."/>
        </authorList>
    </citation>
    <scope>NUCLEOTIDE SEQUENCE [LARGE SCALE GENOMIC DNA]</scope>
    <source>
        <strain evidence="1 2">WAL-18680</strain>
    </source>
</reference>
<dbReference type="HOGENOM" id="CLU_1275831_0_0_9"/>
<comment type="caution">
    <text evidence="1">The sequence shown here is derived from an EMBL/GenBank/DDBJ whole genome shotgun (WGS) entry which is preliminary data.</text>
</comment>
<sequence length="243" mass="28349">MNMYASFDYLCNEPFYLNGIGHAVCPTLRDIRKITYQLFSLYLSLLSMSREEYLRLYGLPESCDDSLYHLLLYGNTQLLFGILSFFLTGQLEFEKETGCFAIYETADGGGQTLAGHIGEDNFEEFRLEMQHILGIKKPEATGPKFKNSLAQNLFQKMQKHTEQLKQKADKNFELDNMVRKYCTNNKVGISILNVWDMTYYQFTCMFAEYCNARQCDFNDNMAANTFSYKKSSDYQPMEYMKRI</sequence>
<gene>
    <name evidence="1" type="ORF">HMPREF9473_02134</name>
</gene>
<dbReference type="EMBL" id="ADLN01000043">
    <property type="protein sequence ID" value="EHI59896.1"/>
    <property type="molecule type" value="Genomic_DNA"/>
</dbReference>
<dbReference type="Proteomes" id="UP000005384">
    <property type="component" value="Unassembled WGS sequence"/>
</dbReference>
<organism evidence="1 2">
    <name type="scientific">Hungatella hathewayi WAL-18680</name>
    <dbReference type="NCBI Taxonomy" id="742737"/>
    <lineage>
        <taxon>Bacteria</taxon>
        <taxon>Bacillati</taxon>
        <taxon>Bacillota</taxon>
        <taxon>Clostridia</taxon>
        <taxon>Lachnospirales</taxon>
        <taxon>Lachnospiraceae</taxon>
        <taxon>Hungatella</taxon>
    </lineage>
</organism>